<name>A0A2T5MFK9_9GAMM</name>
<evidence type="ECO:0000259" key="5">
    <source>
        <dbReference type="PROSITE" id="PS50977"/>
    </source>
</evidence>
<dbReference type="PANTHER" id="PTHR47752">
    <property type="entry name" value="HTH-TYPE TRANSCRIPTIONAL REPRESSOR FABR"/>
    <property type="match status" value="1"/>
</dbReference>
<dbReference type="SUPFAM" id="SSF46689">
    <property type="entry name" value="Homeodomain-like"/>
    <property type="match status" value="1"/>
</dbReference>
<sequence>MRYTRYTRFIKEVIVDKGGGKSSASGRSSAPELATRDERKLRTRSSLLDAALTLMQQGRSFTSLGLREITREAGVVPTSFYRHFRDMDELGLALVDDGGATLRSLLREARKESAPVSDIIRRSVTIYKEFLLDRHMHFMFIAGERSGGSPVIRSAIRNQVNLFVLEMSQDLRRLNFLPHLSTATLQMLCGLVVNTMLNAASDILDMPPDEPTLEQELLDNFVKQLRLIFLGAISWKEPVAKP</sequence>
<evidence type="ECO:0000313" key="6">
    <source>
        <dbReference type="EMBL" id="PTU31363.1"/>
    </source>
</evidence>
<proteinExistence type="predicted"/>
<gene>
    <name evidence="6" type="ORF">CJD38_08450</name>
</gene>
<keyword evidence="2 4" id="KW-0238">DNA-binding</keyword>
<dbReference type="RefSeq" id="WP_107939906.1">
    <property type="nucleotide sequence ID" value="NZ_QANS01000003.1"/>
</dbReference>
<protein>
    <submittedName>
        <fullName evidence="6">HTH-type transcriptional repressor FabR</fullName>
    </submittedName>
</protein>
<comment type="caution">
    <text evidence="6">The sequence shown here is derived from an EMBL/GenBank/DDBJ whole genome shotgun (WGS) entry which is preliminary data.</text>
</comment>
<keyword evidence="3" id="KW-0804">Transcription</keyword>
<dbReference type="AlphaFoldDB" id="A0A2T5MFK9"/>
<dbReference type="InterPro" id="IPR009057">
    <property type="entry name" value="Homeodomain-like_sf"/>
</dbReference>
<dbReference type="Gene3D" id="1.10.10.60">
    <property type="entry name" value="Homeodomain-like"/>
    <property type="match status" value="1"/>
</dbReference>
<dbReference type="OrthoDB" id="8617654at2"/>
<evidence type="ECO:0000256" key="4">
    <source>
        <dbReference type="PROSITE-ProRule" id="PRU00335"/>
    </source>
</evidence>
<dbReference type="FunFam" id="1.10.10.60:FF:000034">
    <property type="entry name" value="HTH-type transcriptional repressor FabR"/>
    <property type="match status" value="1"/>
</dbReference>
<dbReference type="NCBIfam" id="NF008402">
    <property type="entry name" value="PRK11202.1"/>
    <property type="match status" value="1"/>
</dbReference>
<evidence type="ECO:0000256" key="1">
    <source>
        <dbReference type="ARBA" id="ARBA00023015"/>
    </source>
</evidence>
<feature type="DNA-binding region" description="H-T-H motif" evidence="4">
    <location>
        <begin position="65"/>
        <end position="84"/>
    </location>
</feature>
<keyword evidence="1" id="KW-0805">Transcription regulation</keyword>
<evidence type="ECO:0000256" key="3">
    <source>
        <dbReference type="ARBA" id="ARBA00023163"/>
    </source>
</evidence>
<accession>A0A2T5MFK9</accession>
<dbReference type="InterPro" id="IPR050692">
    <property type="entry name" value="HTH_transcr_repressor_FabR"/>
</dbReference>
<reference evidence="6 7" key="1">
    <citation type="submission" date="2018-04" db="EMBL/GenBank/DDBJ databases">
        <title>Novel species isolated from glacier.</title>
        <authorList>
            <person name="Liu Q."/>
            <person name="Xin Y.-H."/>
        </authorList>
    </citation>
    <scope>NUCLEOTIDE SEQUENCE [LARGE SCALE GENOMIC DNA]</scope>
    <source>
        <strain evidence="6 7">GT1R17</strain>
    </source>
</reference>
<evidence type="ECO:0000256" key="2">
    <source>
        <dbReference type="ARBA" id="ARBA00023125"/>
    </source>
</evidence>
<feature type="domain" description="HTH tetR-type" evidence="5">
    <location>
        <begin position="41"/>
        <end position="102"/>
    </location>
</feature>
<organism evidence="6 7">
    <name type="scientific">Stenotrophobium rhamnosiphilum</name>
    <dbReference type="NCBI Taxonomy" id="2029166"/>
    <lineage>
        <taxon>Bacteria</taxon>
        <taxon>Pseudomonadati</taxon>
        <taxon>Pseudomonadota</taxon>
        <taxon>Gammaproteobacteria</taxon>
        <taxon>Nevskiales</taxon>
        <taxon>Nevskiaceae</taxon>
        <taxon>Stenotrophobium</taxon>
    </lineage>
</organism>
<dbReference type="Gene3D" id="1.10.357.10">
    <property type="entry name" value="Tetracycline Repressor, domain 2"/>
    <property type="match status" value="1"/>
</dbReference>
<dbReference type="Proteomes" id="UP000244248">
    <property type="component" value="Unassembled WGS sequence"/>
</dbReference>
<dbReference type="Pfam" id="PF00440">
    <property type="entry name" value="TetR_N"/>
    <property type="match status" value="1"/>
</dbReference>
<dbReference type="PANTHER" id="PTHR47752:SF1">
    <property type="entry name" value="HTH-TYPE TRANSCRIPTIONAL REPRESSOR FABR"/>
    <property type="match status" value="1"/>
</dbReference>
<evidence type="ECO:0000313" key="7">
    <source>
        <dbReference type="Proteomes" id="UP000244248"/>
    </source>
</evidence>
<keyword evidence="7" id="KW-1185">Reference proteome</keyword>
<dbReference type="GO" id="GO:0003677">
    <property type="term" value="F:DNA binding"/>
    <property type="evidence" value="ECO:0007669"/>
    <property type="project" value="UniProtKB-UniRule"/>
</dbReference>
<dbReference type="EMBL" id="QANS01000003">
    <property type="protein sequence ID" value="PTU31363.1"/>
    <property type="molecule type" value="Genomic_DNA"/>
</dbReference>
<dbReference type="InterPro" id="IPR001647">
    <property type="entry name" value="HTH_TetR"/>
</dbReference>
<dbReference type="PROSITE" id="PS50977">
    <property type="entry name" value="HTH_TETR_2"/>
    <property type="match status" value="1"/>
</dbReference>